<dbReference type="InterPro" id="IPR000620">
    <property type="entry name" value="EamA_dom"/>
</dbReference>
<protein>
    <submittedName>
        <fullName evidence="3">DMT family transporter</fullName>
    </submittedName>
</protein>
<feature type="transmembrane region" description="Helical" evidence="1">
    <location>
        <begin position="99"/>
        <end position="116"/>
    </location>
</feature>
<evidence type="ECO:0000256" key="1">
    <source>
        <dbReference type="SAM" id="Phobius"/>
    </source>
</evidence>
<dbReference type="GO" id="GO:0016020">
    <property type="term" value="C:membrane"/>
    <property type="evidence" value="ECO:0007669"/>
    <property type="project" value="InterPro"/>
</dbReference>
<evidence type="ECO:0000313" key="4">
    <source>
        <dbReference type="Proteomes" id="UP000754644"/>
    </source>
</evidence>
<dbReference type="Pfam" id="PF00892">
    <property type="entry name" value="EamA"/>
    <property type="match status" value="1"/>
</dbReference>
<sequence length="174" mass="18726">LKQRMTARDLVAAAVCYAGVVLIATQGQWQLTSIVNISGVMLALASTVIWAGYWILNIRDSREPLLALSLNFLCALPVALLGCMLLSTPVVSVGPGLGAALYIGIFEMGLAFLCWSQALKLAENTSRVSNLIFLSPFLSLVLIHYILGEPIYSTTYIGLAIIVGGLLWQKTGRN</sequence>
<feature type="transmembrane region" description="Helical" evidence="1">
    <location>
        <begin position="128"/>
        <end position="145"/>
    </location>
</feature>
<feature type="domain" description="EamA" evidence="2">
    <location>
        <begin position="38"/>
        <end position="167"/>
    </location>
</feature>
<comment type="caution">
    <text evidence="3">The sequence shown here is derived from an EMBL/GenBank/DDBJ whole genome shotgun (WGS) entry which is preliminary data.</text>
</comment>
<feature type="transmembrane region" description="Helical" evidence="1">
    <location>
        <begin position="37"/>
        <end position="56"/>
    </location>
</feature>
<dbReference type="EMBL" id="JABMOJ010000118">
    <property type="protein sequence ID" value="NQV64383.1"/>
    <property type="molecule type" value="Genomic_DNA"/>
</dbReference>
<feature type="non-terminal residue" evidence="3">
    <location>
        <position position="1"/>
    </location>
</feature>
<keyword evidence="1" id="KW-0472">Membrane</keyword>
<gene>
    <name evidence="3" type="ORF">HQ497_03365</name>
</gene>
<keyword evidence="1" id="KW-1133">Transmembrane helix</keyword>
<evidence type="ECO:0000313" key="3">
    <source>
        <dbReference type="EMBL" id="NQV64383.1"/>
    </source>
</evidence>
<organism evidence="3 4">
    <name type="scientific">SAR86 cluster bacterium</name>
    <dbReference type="NCBI Taxonomy" id="2030880"/>
    <lineage>
        <taxon>Bacteria</taxon>
        <taxon>Pseudomonadati</taxon>
        <taxon>Pseudomonadota</taxon>
        <taxon>Gammaproteobacteria</taxon>
        <taxon>SAR86 cluster</taxon>
    </lineage>
</organism>
<feature type="transmembrane region" description="Helical" evidence="1">
    <location>
        <begin position="68"/>
        <end position="87"/>
    </location>
</feature>
<dbReference type="Proteomes" id="UP000754644">
    <property type="component" value="Unassembled WGS sequence"/>
</dbReference>
<evidence type="ECO:0000259" key="2">
    <source>
        <dbReference type="Pfam" id="PF00892"/>
    </source>
</evidence>
<proteinExistence type="predicted"/>
<keyword evidence="1" id="KW-0812">Transmembrane</keyword>
<name>A0A972VUB7_9GAMM</name>
<accession>A0A972VUB7</accession>
<reference evidence="3" key="1">
    <citation type="submission" date="2020-05" db="EMBL/GenBank/DDBJ databases">
        <title>Sulfur intermediates as new biogeochemical hubs in an aquatic model microbial ecosystem.</title>
        <authorList>
            <person name="Vigneron A."/>
        </authorList>
    </citation>
    <scope>NUCLEOTIDE SEQUENCE</scope>
    <source>
        <strain evidence="3">Bin.250</strain>
    </source>
</reference>
<dbReference type="AlphaFoldDB" id="A0A972VUB7"/>
<dbReference type="PANTHER" id="PTHR22911">
    <property type="entry name" value="ACYL-MALONYL CONDENSING ENZYME-RELATED"/>
    <property type="match status" value="1"/>
</dbReference>
<dbReference type="PANTHER" id="PTHR22911:SF137">
    <property type="entry name" value="SOLUTE CARRIER FAMILY 35 MEMBER G2-RELATED"/>
    <property type="match status" value="1"/>
</dbReference>
<dbReference type="SUPFAM" id="SSF103481">
    <property type="entry name" value="Multidrug resistance efflux transporter EmrE"/>
    <property type="match status" value="1"/>
</dbReference>
<dbReference type="InterPro" id="IPR037185">
    <property type="entry name" value="EmrE-like"/>
</dbReference>
<feature type="transmembrane region" description="Helical" evidence="1">
    <location>
        <begin position="151"/>
        <end position="168"/>
    </location>
</feature>